<accession>A0A024JYL1</accession>
<protein>
    <submittedName>
        <fullName evidence="2">Limonene-1,2-epoxide hydrolase</fullName>
    </submittedName>
</protein>
<dbReference type="Proteomes" id="UP000028880">
    <property type="component" value="Unassembled WGS sequence"/>
</dbReference>
<gene>
    <name evidence="3" type="ORF">AWC29_22115</name>
    <name evidence="2" type="ORF">BN973_03290</name>
</gene>
<dbReference type="eggNOG" id="COG4308">
    <property type="taxonomic scope" value="Bacteria"/>
</dbReference>
<dbReference type="STRING" id="47839.BN973_03290"/>
<evidence type="ECO:0000313" key="3">
    <source>
        <dbReference type="EMBL" id="ORX01886.1"/>
    </source>
</evidence>
<dbReference type="HOGENOM" id="CLU_125946_1_0_11"/>
<dbReference type="Gene3D" id="3.10.450.50">
    <property type="match status" value="1"/>
</dbReference>
<proteinExistence type="predicted"/>
<reference evidence="3 4" key="3">
    <citation type="submission" date="2016-01" db="EMBL/GenBank/DDBJ databases">
        <title>The new phylogeny of the genus Mycobacterium.</title>
        <authorList>
            <person name="Tarcisio F."/>
            <person name="Conor M."/>
            <person name="Antonella G."/>
            <person name="Elisabetta G."/>
            <person name="Giulia F.S."/>
            <person name="Sara T."/>
            <person name="Anna F."/>
            <person name="Clotilde B."/>
            <person name="Roberto B."/>
            <person name="Veronica D.S."/>
            <person name="Fabio R."/>
            <person name="Monica P."/>
            <person name="Olivier J."/>
            <person name="Enrico T."/>
            <person name="Nicola S."/>
        </authorList>
    </citation>
    <scope>NUCLEOTIDE SEQUENCE [LARGE SCALE GENOMIC DNA]</scope>
    <source>
        <strain evidence="3 4">DSM 44626</strain>
    </source>
</reference>
<name>A0A024JYL1_9MYCO</name>
<feature type="domain" description="Limonene-1,2-epoxide hydrolase" evidence="1">
    <location>
        <begin position="10"/>
        <end position="122"/>
    </location>
</feature>
<dbReference type="Pfam" id="PF07858">
    <property type="entry name" value="LEH"/>
    <property type="match status" value="1"/>
</dbReference>
<dbReference type="RefSeq" id="WP_051641288.1">
    <property type="nucleotide sequence ID" value="NZ_HG964446.1"/>
</dbReference>
<dbReference type="AlphaFoldDB" id="A0A024JYL1"/>
<keyword evidence="2" id="KW-0378">Hydrolase</keyword>
<evidence type="ECO:0000259" key="1">
    <source>
        <dbReference type="Pfam" id="PF07858"/>
    </source>
</evidence>
<dbReference type="OrthoDB" id="9781757at2"/>
<dbReference type="Proteomes" id="UP000193710">
    <property type="component" value="Unassembled WGS sequence"/>
</dbReference>
<dbReference type="EMBL" id="HG964446">
    <property type="protein sequence ID" value="CDO88920.1"/>
    <property type="molecule type" value="Genomic_DNA"/>
</dbReference>
<evidence type="ECO:0000313" key="2">
    <source>
        <dbReference type="EMBL" id="CDO88920.1"/>
    </source>
</evidence>
<dbReference type="InterPro" id="IPR032710">
    <property type="entry name" value="NTF2-like_dom_sf"/>
</dbReference>
<organism evidence="2">
    <name type="scientific">Mycobacterium triplex</name>
    <dbReference type="NCBI Taxonomy" id="47839"/>
    <lineage>
        <taxon>Bacteria</taxon>
        <taxon>Bacillati</taxon>
        <taxon>Actinomycetota</taxon>
        <taxon>Actinomycetes</taxon>
        <taxon>Mycobacteriales</taxon>
        <taxon>Mycobacteriaceae</taxon>
        <taxon>Mycobacterium</taxon>
        <taxon>Mycobacterium simiae complex</taxon>
    </lineage>
</organism>
<evidence type="ECO:0000313" key="4">
    <source>
        <dbReference type="Proteomes" id="UP000193710"/>
    </source>
</evidence>
<keyword evidence="4" id="KW-1185">Reference proteome</keyword>
<dbReference type="InterPro" id="IPR013100">
    <property type="entry name" value="LEH"/>
</dbReference>
<reference evidence="2" key="2">
    <citation type="submission" date="2014-04" db="EMBL/GenBank/DDBJ databases">
        <authorList>
            <person name="Urmite Genomes U."/>
        </authorList>
    </citation>
    <scope>NUCLEOTIDE SEQUENCE</scope>
    <source>
        <strain evidence="2">DSM 44626</strain>
    </source>
</reference>
<dbReference type="SUPFAM" id="SSF54427">
    <property type="entry name" value="NTF2-like"/>
    <property type="match status" value="1"/>
</dbReference>
<reference evidence="2" key="1">
    <citation type="journal article" date="2014" name="Genome Announc.">
        <title>Draft Genome Sequence of Mycobacterium triplex DSM 44626.</title>
        <authorList>
            <person name="Sassi M."/>
            <person name="Croce O."/>
            <person name="Robert C."/>
            <person name="Raoult D."/>
            <person name="Drancourt M."/>
        </authorList>
    </citation>
    <scope>NUCLEOTIDE SEQUENCE [LARGE SCALE GENOMIC DNA]</scope>
    <source>
        <strain evidence="2">DSM 44626</strain>
    </source>
</reference>
<sequence>MTDTKEASEKLVRDFLGSWQARSLDRICAGFADDAVYHNVPVEPIEGITGIRAVFQAFLDAFSDAKLDIRTLAAEPGLVLVERIDYFTMNDGRKVELPVTGVFEVKNGKIARFSDYFDLADFEEQSGMKL</sequence>
<dbReference type="GO" id="GO:0016787">
    <property type="term" value="F:hydrolase activity"/>
    <property type="evidence" value="ECO:0007669"/>
    <property type="project" value="UniProtKB-KW"/>
</dbReference>
<dbReference type="EMBL" id="LQPY01000029">
    <property type="protein sequence ID" value="ORX01886.1"/>
    <property type="molecule type" value="Genomic_DNA"/>
</dbReference>